<feature type="compositionally biased region" description="Polar residues" evidence="1">
    <location>
        <begin position="14"/>
        <end position="26"/>
    </location>
</feature>
<dbReference type="Proteomes" id="UP000694419">
    <property type="component" value="Unplaced"/>
</dbReference>
<dbReference type="AlphaFoldDB" id="A0A8C3JGE6"/>
<name>A0A8C3JGE6_9CHAR</name>
<evidence type="ECO:0000313" key="3">
    <source>
        <dbReference type="Proteomes" id="UP000694419"/>
    </source>
</evidence>
<sequence length="59" mass="6194">MNLPQRCCGDKHTSSCQGNSVPTISSEGLPGDKGSLHCVPLNGHILLRDRAGLSQGRGH</sequence>
<organism evidence="2 3">
    <name type="scientific">Calidris pygmaea</name>
    <name type="common">Spoon-billed sandpiper</name>
    <dbReference type="NCBI Taxonomy" id="425635"/>
    <lineage>
        <taxon>Eukaryota</taxon>
        <taxon>Metazoa</taxon>
        <taxon>Chordata</taxon>
        <taxon>Craniata</taxon>
        <taxon>Vertebrata</taxon>
        <taxon>Euteleostomi</taxon>
        <taxon>Archelosauria</taxon>
        <taxon>Archosauria</taxon>
        <taxon>Dinosauria</taxon>
        <taxon>Saurischia</taxon>
        <taxon>Theropoda</taxon>
        <taxon>Coelurosauria</taxon>
        <taxon>Aves</taxon>
        <taxon>Neognathae</taxon>
        <taxon>Neoaves</taxon>
        <taxon>Charadriiformes</taxon>
        <taxon>Scolopacidae</taxon>
        <taxon>Calidris</taxon>
    </lineage>
</organism>
<feature type="region of interest" description="Disordered" evidence="1">
    <location>
        <begin position="1"/>
        <end position="29"/>
    </location>
</feature>
<reference evidence="2" key="2">
    <citation type="submission" date="2025-09" db="UniProtKB">
        <authorList>
            <consortium name="Ensembl"/>
        </authorList>
    </citation>
    <scope>IDENTIFICATION</scope>
</reference>
<proteinExistence type="predicted"/>
<keyword evidence="3" id="KW-1185">Reference proteome</keyword>
<evidence type="ECO:0000256" key="1">
    <source>
        <dbReference type="SAM" id="MobiDB-lite"/>
    </source>
</evidence>
<accession>A0A8C3JGE6</accession>
<dbReference type="Ensembl" id="ENSCPGT00000006977.1">
    <property type="protein sequence ID" value="ENSCPGP00000006332.1"/>
    <property type="gene ID" value="ENSCPGG00000004550.1"/>
</dbReference>
<evidence type="ECO:0000313" key="2">
    <source>
        <dbReference type="Ensembl" id="ENSCPGP00000006332.1"/>
    </source>
</evidence>
<protein>
    <submittedName>
        <fullName evidence="2">Uncharacterized protein</fullName>
    </submittedName>
</protein>
<reference evidence="2" key="1">
    <citation type="submission" date="2025-08" db="UniProtKB">
        <authorList>
            <consortium name="Ensembl"/>
        </authorList>
    </citation>
    <scope>IDENTIFICATION</scope>
</reference>